<proteinExistence type="predicted"/>
<evidence type="ECO:0000313" key="2">
    <source>
        <dbReference type="Proteomes" id="UP001491310"/>
    </source>
</evidence>
<comment type="caution">
    <text evidence="1">The sequence shown here is derived from an EMBL/GenBank/DDBJ whole genome shotgun (WGS) entry which is preliminary data.</text>
</comment>
<dbReference type="Proteomes" id="UP001491310">
    <property type="component" value="Unassembled WGS sequence"/>
</dbReference>
<name>A0ABR2YFT5_9CHLO</name>
<organism evidence="1 2">
    <name type="scientific">Coccomyxa subellipsoidea</name>
    <dbReference type="NCBI Taxonomy" id="248742"/>
    <lineage>
        <taxon>Eukaryota</taxon>
        <taxon>Viridiplantae</taxon>
        <taxon>Chlorophyta</taxon>
        <taxon>core chlorophytes</taxon>
        <taxon>Trebouxiophyceae</taxon>
        <taxon>Trebouxiophyceae incertae sedis</taxon>
        <taxon>Coccomyxaceae</taxon>
        <taxon>Coccomyxa</taxon>
    </lineage>
</organism>
<evidence type="ECO:0000313" key="1">
    <source>
        <dbReference type="EMBL" id="KAK9904290.1"/>
    </source>
</evidence>
<accession>A0ABR2YFT5</accession>
<dbReference type="EMBL" id="JALJOT010000013">
    <property type="protein sequence ID" value="KAK9904290.1"/>
    <property type="molecule type" value="Genomic_DNA"/>
</dbReference>
<dbReference type="InterPro" id="IPR023614">
    <property type="entry name" value="Porin_dom_sf"/>
</dbReference>
<sequence length="448" mass="49313">MGVIYSLLAPEQIEHNEVVLVPPLFERDHKGRSRLAKSSYDFLFCKPNLRWLFNDYLPCGIKSLLHFSPPEDPRISLTARLTASTRVGDSLKHIELGNNHFGSANVRFQTTPTHPSNFIDIKVSTQGEGTARVRGCYHDPRTGLGIFGILPIITEELDAAPDASLGLRYSTSKASLGGVVNPFSGSVNQIWAVAREGPLTAGVQLKAPHLEDLLRKRPQQALRDAQSVSSFAFSYSPAGRAVGRGQFTAAIEVQEQRRLILSFLHHMAVQRLCKNPLEDEEVVGITNYLDIGLQVVTNIAKSHNRVDTSNIDSMAKDISSSNANLRLGAAWQVNKNLLVKGRVGTDAAVASLAFKAWWQPSFTFAASAGYDLRSRKPRLGFVFNVENYGNIRYERGQRTAFGGALVQRHVALPQDLANREGKGLLVQRDDLDNARILGQTTTDASFVL</sequence>
<protein>
    <recommendedName>
        <fullName evidence="3">Porin</fullName>
    </recommendedName>
</protein>
<keyword evidence="2" id="KW-1185">Reference proteome</keyword>
<reference evidence="1 2" key="1">
    <citation type="journal article" date="2024" name="Nat. Commun.">
        <title>Phylogenomics reveals the evolutionary origins of lichenization in chlorophyte algae.</title>
        <authorList>
            <person name="Puginier C."/>
            <person name="Libourel C."/>
            <person name="Otte J."/>
            <person name="Skaloud P."/>
            <person name="Haon M."/>
            <person name="Grisel S."/>
            <person name="Petersen M."/>
            <person name="Berrin J.G."/>
            <person name="Delaux P.M."/>
            <person name="Dal Grande F."/>
            <person name="Keller J."/>
        </authorList>
    </citation>
    <scope>NUCLEOTIDE SEQUENCE [LARGE SCALE GENOMIC DNA]</scope>
    <source>
        <strain evidence="1 2">SAG 216-7</strain>
    </source>
</reference>
<evidence type="ECO:0008006" key="3">
    <source>
        <dbReference type="Google" id="ProtNLM"/>
    </source>
</evidence>
<dbReference type="Gene3D" id="2.40.160.10">
    <property type="entry name" value="Porin"/>
    <property type="match status" value="1"/>
</dbReference>
<gene>
    <name evidence="1" type="ORF">WJX75_008497</name>
</gene>
<dbReference type="PANTHER" id="PTHR35738">
    <property type="entry name" value="OS05G0577800 PROTEIN"/>
    <property type="match status" value="1"/>
</dbReference>
<dbReference type="PANTHER" id="PTHR35738:SF3">
    <property type="entry name" value="OS05G0577800 PROTEIN"/>
    <property type="match status" value="1"/>
</dbReference>